<dbReference type="EMBL" id="NFZS01000004">
    <property type="protein sequence ID" value="RAO75012.1"/>
    <property type="molecule type" value="Genomic_DNA"/>
</dbReference>
<dbReference type="SUPFAM" id="SSF160419">
    <property type="entry name" value="YdfO-like"/>
    <property type="match status" value="1"/>
</dbReference>
<name>A0A328P2X9_9GAMM</name>
<dbReference type="AlphaFoldDB" id="A0A328P2X9"/>
<organism evidence="1 2">
    <name type="scientific">Dyella jiangningensis</name>
    <dbReference type="NCBI Taxonomy" id="1379159"/>
    <lineage>
        <taxon>Bacteria</taxon>
        <taxon>Pseudomonadati</taxon>
        <taxon>Pseudomonadota</taxon>
        <taxon>Gammaproteobacteria</taxon>
        <taxon>Lysobacterales</taxon>
        <taxon>Rhodanobacteraceae</taxon>
        <taxon>Dyella</taxon>
    </lineage>
</organism>
<accession>A0A328P2X9</accession>
<evidence type="ECO:0008006" key="3">
    <source>
        <dbReference type="Google" id="ProtNLM"/>
    </source>
</evidence>
<sequence>MFTLQQIDELHARLGKAKTLALYVRSLHAIGVEHYESYVADGHSEYFGKDGYTIVSPPVHNPLVIADVSQPESFLQHLRRHELGETGYMDMSRGLAESGIEKWSVDAVGMTMTFYDMAGNAMLVNEIS</sequence>
<protein>
    <recommendedName>
        <fullName evidence="3">Phage envelope protein</fullName>
    </recommendedName>
</protein>
<dbReference type="RefSeq" id="WP_111983507.1">
    <property type="nucleotide sequence ID" value="NZ_NFZS01000004.1"/>
</dbReference>
<dbReference type="OrthoDB" id="1550456at2"/>
<comment type="caution">
    <text evidence="1">The sequence shown here is derived from an EMBL/GenBank/DDBJ whole genome shotgun (WGS) entry which is preliminary data.</text>
</comment>
<evidence type="ECO:0000313" key="1">
    <source>
        <dbReference type="EMBL" id="RAO75012.1"/>
    </source>
</evidence>
<gene>
    <name evidence="1" type="ORF">CA260_12910</name>
</gene>
<dbReference type="InterPro" id="IPR009833">
    <property type="entry name" value="DUF1398"/>
</dbReference>
<evidence type="ECO:0000313" key="2">
    <source>
        <dbReference type="Proteomes" id="UP000248926"/>
    </source>
</evidence>
<dbReference type="Gene3D" id="3.30.1810.10">
    <property type="entry name" value="YdfO-like"/>
    <property type="match status" value="1"/>
</dbReference>
<reference evidence="1 2" key="1">
    <citation type="journal article" date="2018" name="Genet. Mol. Biol.">
        <title>The genome sequence of Dyella jiangningensis FCAV SCS01 from a lignocellulose-decomposing microbial consortium metagenome reveals potential for biotechnological applications.</title>
        <authorList>
            <person name="Desiderato J.G."/>
            <person name="Alvarenga D.O."/>
            <person name="Constancio M.T.L."/>
            <person name="Alves L.M.C."/>
            <person name="Varani A.M."/>
        </authorList>
    </citation>
    <scope>NUCLEOTIDE SEQUENCE [LARGE SCALE GENOMIC DNA]</scope>
    <source>
        <strain evidence="1 2">FCAV SCS01</strain>
    </source>
</reference>
<dbReference type="Proteomes" id="UP000248926">
    <property type="component" value="Unassembled WGS sequence"/>
</dbReference>
<keyword evidence="2" id="KW-1185">Reference proteome</keyword>
<proteinExistence type="predicted"/>
<dbReference type="Pfam" id="PF07166">
    <property type="entry name" value="DUF1398"/>
    <property type="match status" value="1"/>
</dbReference>
<dbReference type="InterPro" id="IPR036696">
    <property type="entry name" value="YdfO-like_sf"/>
</dbReference>